<feature type="compositionally biased region" description="Low complexity" evidence="1">
    <location>
        <begin position="276"/>
        <end position="293"/>
    </location>
</feature>
<keyword evidence="2" id="KW-0812">Transmembrane</keyword>
<dbReference type="Proteomes" id="UP000311382">
    <property type="component" value="Unassembled WGS sequence"/>
</dbReference>
<evidence type="ECO:0000256" key="2">
    <source>
        <dbReference type="SAM" id="Phobius"/>
    </source>
</evidence>
<keyword evidence="2" id="KW-1133">Transmembrane helix</keyword>
<protein>
    <submittedName>
        <fullName evidence="3">Uncharacterized protein</fullName>
    </submittedName>
</protein>
<keyword evidence="2" id="KW-0472">Membrane</keyword>
<evidence type="ECO:0000256" key="1">
    <source>
        <dbReference type="SAM" id="MobiDB-lite"/>
    </source>
</evidence>
<dbReference type="OrthoDB" id="3596006at2759"/>
<name>A0A5C5FUC3_9BASI</name>
<feature type="transmembrane region" description="Helical" evidence="2">
    <location>
        <begin position="136"/>
        <end position="157"/>
    </location>
</feature>
<reference evidence="3 4" key="1">
    <citation type="submission" date="2019-03" db="EMBL/GenBank/DDBJ databases">
        <title>Rhodosporidium diobovatum UCD-FST 08-225 genome sequencing, assembly, and annotation.</title>
        <authorList>
            <person name="Fakankun I.U."/>
            <person name="Fristensky B."/>
            <person name="Levin D.B."/>
        </authorList>
    </citation>
    <scope>NUCLEOTIDE SEQUENCE [LARGE SCALE GENOMIC DNA]</scope>
    <source>
        <strain evidence="3 4">UCD-FST 08-225</strain>
    </source>
</reference>
<accession>A0A5C5FUC3</accession>
<evidence type="ECO:0000313" key="4">
    <source>
        <dbReference type="Proteomes" id="UP000311382"/>
    </source>
</evidence>
<dbReference type="AlphaFoldDB" id="A0A5C5FUC3"/>
<feature type="compositionally biased region" description="Polar residues" evidence="1">
    <location>
        <begin position="261"/>
        <end position="270"/>
    </location>
</feature>
<sequence>MPRIGPESEDYRPRGPVILGFPLGDLSFGAFSSKKMFDARWHLRPQRFVAYQLAMLICLAAECTATYSLSKYEDLQDHVEDRFAPAHLYNNDIIDMEITTIVMCVAVACWFGADFFFLLMFPRQSYPRWYQSTKKAMAVTICVGVFAAALGSTIVVARNSAQILHVPDDVKRAAQAYYFRPPLQYRDWAVNIAYVCLLWPGWLACVASTVLMFLADTHDLRHGTKPLWYGAAKGDGPANPSAVGPLRAREDGYRTSAGGESASTFNNNGEGQVPLSTATTTTTTTTSAGSTAGFNGRGPQRRASYPRR</sequence>
<feature type="transmembrane region" description="Helical" evidence="2">
    <location>
        <begin position="98"/>
        <end position="121"/>
    </location>
</feature>
<feature type="transmembrane region" description="Helical" evidence="2">
    <location>
        <begin position="192"/>
        <end position="215"/>
    </location>
</feature>
<keyword evidence="4" id="KW-1185">Reference proteome</keyword>
<dbReference type="EMBL" id="SOZI01000068">
    <property type="protein sequence ID" value="TNY20403.1"/>
    <property type="molecule type" value="Genomic_DNA"/>
</dbReference>
<organism evidence="3 4">
    <name type="scientific">Rhodotorula diobovata</name>
    <dbReference type="NCBI Taxonomy" id="5288"/>
    <lineage>
        <taxon>Eukaryota</taxon>
        <taxon>Fungi</taxon>
        <taxon>Dikarya</taxon>
        <taxon>Basidiomycota</taxon>
        <taxon>Pucciniomycotina</taxon>
        <taxon>Microbotryomycetes</taxon>
        <taxon>Sporidiobolales</taxon>
        <taxon>Sporidiobolaceae</taxon>
        <taxon>Rhodotorula</taxon>
    </lineage>
</organism>
<proteinExistence type="predicted"/>
<gene>
    <name evidence="3" type="ORF">DMC30DRAFT_255243</name>
</gene>
<feature type="transmembrane region" description="Helical" evidence="2">
    <location>
        <begin position="48"/>
        <end position="69"/>
    </location>
</feature>
<comment type="caution">
    <text evidence="3">The sequence shown here is derived from an EMBL/GenBank/DDBJ whole genome shotgun (WGS) entry which is preliminary data.</text>
</comment>
<evidence type="ECO:0000313" key="3">
    <source>
        <dbReference type="EMBL" id="TNY20403.1"/>
    </source>
</evidence>
<feature type="region of interest" description="Disordered" evidence="1">
    <location>
        <begin position="251"/>
        <end position="308"/>
    </location>
</feature>